<evidence type="ECO:0000256" key="3">
    <source>
        <dbReference type="ARBA" id="ARBA00022801"/>
    </source>
</evidence>
<dbReference type="Pfam" id="PF06421">
    <property type="entry name" value="LepA_C"/>
    <property type="match status" value="1"/>
</dbReference>
<organism evidence="9 10">
    <name type="scientific">Candidatus Marimicrobium litorale</name>
    <dbReference type="NCBI Taxonomy" id="2518991"/>
    <lineage>
        <taxon>Bacteria</taxon>
        <taxon>Pseudomonadati</taxon>
        <taxon>Pseudomonadota</taxon>
        <taxon>Gammaproteobacteria</taxon>
        <taxon>Cellvibrionales</taxon>
        <taxon>Halieaceae</taxon>
        <taxon>Marimicrobium</taxon>
    </lineage>
</organism>
<dbReference type="RefSeq" id="WP_279248374.1">
    <property type="nucleotide sequence ID" value="NZ_SHNO01000001.1"/>
</dbReference>
<keyword evidence="2 7" id="KW-0547">Nucleotide-binding</keyword>
<dbReference type="PRINTS" id="PR00315">
    <property type="entry name" value="ELONGATNFCT"/>
</dbReference>
<evidence type="ECO:0000256" key="1">
    <source>
        <dbReference type="ARBA" id="ARBA00005454"/>
    </source>
</evidence>
<dbReference type="InterPro" id="IPR009000">
    <property type="entry name" value="Transl_B-barrel_sf"/>
</dbReference>
<dbReference type="InterPro" id="IPR035654">
    <property type="entry name" value="LepA_IV"/>
</dbReference>
<dbReference type="CDD" id="cd03709">
    <property type="entry name" value="lepA_C"/>
    <property type="match status" value="1"/>
</dbReference>
<evidence type="ECO:0000256" key="5">
    <source>
        <dbReference type="ARBA" id="ARBA00023134"/>
    </source>
</evidence>
<dbReference type="Pfam" id="PF00009">
    <property type="entry name" value="GTP_EFTU"/>
    <property type="match status" value="1"/>
</dbReference>
<dbReference type="InterPro" id="IPR027417">
    <property type="entry name" value="P-loop_NTPase"/>
</dbReference>
<dbReference type="SMART" id="SM00838">
    <property type="entry name" value="EFG_C"/>
    <property type="match status" value="1"/>
</dbReference>
<dbReference type="PROSITE" id="PS51722">
    <property type="entry name" value="G_TR_2"/>
    <property type="match status" value="1"/>
</dbReference>
<evidence type="ECO:0000256" key="6">
    <source>
        <dbReference type="ARBA" id="ARBA00023136"/>
    </source>
</evidence>
<dbReference type="SUPFAM" id="SSF52540">
    <property type="entry name" value="P-loop containing nucleoside triphosphate hydrolases"/>
    <property type="match status" value="1"/>
</dbReference>
<comment type="function">
    <text evidence="7">Required for accurate and efficient protein synthesis under certain stress conditions. May act as a fidelity factor of the translation reaction, by catalyzing a one-codon backward translocation of tRNAs on improperly translocated ribosomes. Back-translocation proceeds from a post-translocation (POST) complex to a pre-translocation (PRE) complex, thus giving elongation factor G a second chance to translocate the tRNAs correctly. Binds to ribosomes in a GTP-dependent manner.</text>
</comment>
<dbReference type="SUPFAM" id="SSF54980">
    <property type="entry name" value="EF-G C-terminal domain-like"/>
    <property type="match status" value="2"/>
</dbReference>
<keyword evidence="5 7" id="KW-0342">GTP-binding</keyword>
<dbReference type="GO" id="GO:0016787">
    <property type="term" value="F:hydrolase activity"/>
    <property type="evidence" value="ECO:0007669"/>
    <property type="project" value="UniProtKB-KW"/>
</dbReference>
<comment type="caution">
    <text evidence="9">The sequence shown here is derived from an EMBL/GenBank/DDBJ whole genome shotgun (WGS) entry which is preliminary data.</text>
</comment>
<dbReference type="CDD" id="cd01890">
    <property type="entry name" value="LepA"/>
    <property type="match status" value="1"/>
</dbReference>
<dbReference type="GO" id="GO:0003746">
    <property type="term" value="F:translation elongation factor activity"/>
    <property type="evidence" value="ECO:0007669"/>
    <property type="project" value="UniProtKB-KW"/>
</dbReference>
<dbReference type="Gene3D" id="3.30.70.240">
    <property type="match status" value="1"/>
</dbReference>
<comment type="similarity">
    <text evidence="1 7">Belongs to the TRAFAC class translation factor GTPase superfamily. Classic translation factor GTPase family. LepA subfamily.</text>
</comment>
<keyword evidence="9" id="KW-0251">Elongation factor</keyword>
<dbReference type="CDD" id="cd16260">
    <property type="entry name" value="EF4_III"/>
    <property type="match status" value="1"/>
</dbReference>
<protein>
    <recommendedName>
        <fullName evidence="7">Elongation factor 4</fullName>
        <shortName evidence="7">EF-4</shortName>
        <ecNumber evidence="7">3.6.5.n1</ecNumber>
    </recommendedName>
    <alternativeName>
        <fullName evidence="7">Ribosomal back-translocase LepA</fullName>
    </alternativeName>
</protein>
<dbReference type="PANTHER" id="PTHR43512:SF4">
    <property type="entry name" value="TRANSLATION FACTOR GUF1 HOMOLOG, CHLOROPLASTIC"/>
    <property type="match status" value="1"/>
</dbReference>
<evidence type="ECO:0000256" key="7">
    <source>
        <dbReference type="HAMAP-Rule" id="MF_00071"/>
    </source>
</evidence>
<dbReference type="Gene3D" id="2.40.30.10">
    <property type="entry name" value="Translation factors"/>
    <property type="match status" value="1"/>
</dbReference>
<keyword evidence="4 7" id="KW-0648">Protein biosynthesis</keyword>
<dbReference type="InterPro" id="IPR000795">
    <property type="entry name" value="T_Tr_GTP-bd_dom"/>
</dbReference>
<keyword evidence="10" id="KW-1185">Reference proteome</keyword>
<dbReference type="InterPro" id="IPR013842">
    <property type="entry name" value="LepA_CTD"/>
</dbReference>
<evidence type="ECO:0000256" key="4">
    <source>
        <dbReference type="ARBA" id="ARBA00022917"/>
    </source>
</evidence>
<dbReference type="EC" id="3.6.5.n1" evidence="7"/>
<dbReference type="PROSITE" id="PS00301">
    <property type="entry name" value="G_TR_1"/>
    <property type="match status" value="1"/>
</dbReference>
<feature type="binding site" evidence="7">
    <location>
        <begin position="17"/>
        <end position="22"/>
    </location>
    <ligand>
        <name>GTP</name>
        <dbReference type="ChEBI" id="CHEBI:37565"/>
    </ligand>
</feature>
<evidence type="ECO:0000313" key="10">
    <source>
        <dbReference type="Proteomes" id="UP001143304"/>
    </source>
</evidence>
<dbReference type="InterPro" id="IPR038363">
    <property type="entry name" value="LepA_C_sf"/>
</dbReference>
<dbReference type="Gene3D" id="3.30.70.870">
    <property type="entry name" value="Elongation Factor G (Translational Gtpase), domain 3"/>
    <property type="match status" value="1"/>
</dbReference>
<accession>A0ABT3T2Y6</accession>
<gene>
    <name evidence="7" type="primary">lepA</name>
    <name evidence="9" type="ORF">EYC82_04625</name>
</gene>
<feature type="binding site" evidence="7">
    <location>
        <begin position="134"/>
        <end position="137"/>
    </location>
    <ligand>
        <name>GTP</name>
        <dbReference type="ChEBI" id="CHEBI:37565"/>
    </ligand>
</feature>
<dbReference type="HAMAP" id="MF_00071">
    <property type="entry name" value="LepA"/>
    <property type="match status" value="1"/>
</dbReference>
<dbReference type="CDD" id="cd03699">
    <property type="entry name" value="EF4_II"/>
    <property type="match status" value="1"/>
</dbReference>
<dbReference type="InterPro" id="IPR005225">
    <property type="entry name" value="Small_GTP-bd"/>
</dbReference>
<keyword evidence="7" id="KW-1003">Cell membrane</keyword>
<keyword evidence="6 7" id="KW-0472">Membrane</keyword>
<keyword evidence="3 7" id="KW-0378">Hydrolase</keyword>
<dbReference type="InterPro" id="IPR031157">
    <property type="entry name" value="G_TR_CS"/>
</dbReference>
<dbReference type="NCBIfam" id="TIGR01393">
    <property type="entry name" value="lepA"/>
    <property type="match status" value="1"/>
</dbReference>
<comment type="subcellular location">
    <subcellularLocation>
        <location evidence="7">Cell membrane</location>
        <topology evidence="7">Peripheral membrane protein</topology>
        <orientation evidence="7">Cytoplasmic side</orientation>
    </subcellularLocation>
</comment>
<dbReference type="Pfam" id="PF00679">
    <property type="entry name" value="EFG_C"/>
    <property type="match status" value="1"/>
</dbReference>
<feature type="domain" description="Tr-type G" evidence="8">
    <location>
        <begin position="5"/>
        <end position="187"/>
    </location>
</feature>
<evidence type="ECO:0000259" key="8">
    <source>
        <dbReference type="PROSITE" id="PS51722"/>
    </source>
</evidence>
<name>A0ABT3T2Y6_9GAMM</name>
<dbReference type="EMBL" id="SHNO01000001">
    <property type="protein sequence ID" value="MCX2976632.1"/>
    <property type="molecule type" value="Genomic_DNA"/>
</dbReference>
<evidence type="ECO:0000256" key="2">
    <source>
        <dbReference type="ARBA" id="ARBA00022741"/>
    </source>
</evidence>
<proteinExistence type="inferred from homology"/>
<evidence type="ECO:0000313" key="9">
    <source>
        <dbReference type="EMBL" id="MCX2976632.1"/>
    </source>
</evidence>
<dbReference type="Gene3D" id="3.30.70.2570">
    <property type="entry name" value="Elongation factor 4, C-terminal domain"/>
    <property type="match status" value="1"/>
</dbReference>
<comment type="catalytic activity">
    <reaction evidence="7">
        <text>GTP + H2O = GDP + phosphate + H(+)</text>
        <dbReference type="Rhea" id="RHEA:19669"/>
        <dbReference type="ChEBI" id="CHEBI:15377"/>
        <dbReference type="ChEBI" id="CHEBI:15378"/>
        <dbReference type="ChEBI" id="CHEBI:37565"/>
        <dbReference type="ChEBI" id="CHEBI:43474"/>
        <dbReference type="ChEBI" id="CHEBI:58189"/>
        <dbReference type="EC" id="3.6.5.n1"/>
    </reaction>
</comment>
<reference evidence="9" key="1">
    <citation type="submission" date="2019-02" db="EMBL/GenBank/DDBJ databases">
        <authorList>
            <person name="Li S.-H."/>
        </authorList>
    </citation>
    <scope>NUCLEOTIDE SEQUENCE</scope>
    <source>
        <strain evidence="9">IMCC11814</strain>
    </source>
</reference>
<dbReference type="Gene3D" id="3.40.50.300">
    <property type="entry name" value="P-loop containing nucleotide triphosphate hydrolases"/>
    <property type="match status" value="1"/>
</dbReference>
<dbReference type="InterPro" id="IPR000640">
    <property type="entry name" value="EFG_V-like"/>
</dbReference>
<dbReference type="SUPFAM" id="SSF50447">
    <property type="entry name" value="Translation proteins"/>
    <property type="match status" value="1"/>
</dbReference>
<dbReference type="Proteomes" id="UP001143304">
    <property type="component" value="Unassembled WGS sequence"/>
</dbReference>
<dbReference type="PANTHER" id="PTHR43512">
    <property type="entry name" value="TRANSLATION FACTOR GUF1-RELATED"/>
    <property type="match status" value="1"/>
</dbReference>
<sequence>MSDLNLIRNFSIIAHIDHGKSTLADRFIQHCGGLSDREMDEQVLDSMDIERERGITIKAQSVTLDYPAQDGNTYQLNFIDTPGHVDFSYEVSRSLAACEGALLVVDAGQGVEAQSVANCYTAIEQGLEVLPILNKMDLPQADPDKVKLEIEEIIGINASDACLVSAKSGLGIEDALEGIVRSIPPPEGDRDAPLQALIIDSWFDNYLGVVSLVRVKQGVLKRRDKIIAHSVGRAQQVDSLGIFTPKRVEQDCLRAGEVGFVVAGVKDIHGAPVGDTLVHAKQADVSPLPGFQRVKPQVYAGIFTISSDDYEDFRDALAKLTLNDASLEYEPESSDALGFGFRCGFLGMLHMEIIQERLEREYNLDLITTAPTVIYEVLNKSGDIVLVDNPSALPDMADIEEMREPIARCNILVPQEYLGNVITLCVEKRGAQHDMQFLGTQVSVVYDIPMAEVVLDFFDRLKSVSRGYASLDYAFERFQAATLSRLDVLINGERVDALAVIVHRDHVQSRGRALTEKMKELIPRQMFDVAIQAAVGGKIVARQTVKALRKNVTAKCYGGDVSRKRKLLDKQKAGKKRMKQVGRVEIPQSAFLAVLKVDG</sequence>
<dbReference type="InterPro" id="IPR035647">
    <property type="entry name" value="EFG_III/V"/>
</dbReference>
<dbReference type="NCBIfam" id="TIGR00231">
    <property type="entry name" value="small_GTP"/>
    <property type="match status" value="1"/>
</dbReference>
<dbReference type="InterPro" id="IPR006297">
    <property type="entry name" value="EF-4"/>
</dbReference>